<evidence type="ECO:0000313" key="2">
    <source>
        <dbReference type="EMBL" id="SEP63699.1"/>
    </source>
</evidence>
<feature type="transmembrane region" description="Helical" evidence="1">
    <location>
        <begin position="98"/>
        <end position="116"/>
    </location>
</feature>
<feature type="transmembrane region" description="Helical" evidence="1">
    <location>
        <begin position="12"/>
        <end position="33"/>
    </location>
</feature>
<keyword evidence="1" id="KW-0472">Membrane</keyword>
<keyword evidence="1" id="KW-1133">Transmembrane helix</keyword>
<gene>
    <name evidence="2" type="ORF">SAMN04488092_101445</name>
</gene>
<name>A0A1H8ZGR1_9RHOB</name>
<evidence type="ECO:0000313" key="3">
    <source>
        <dbReference type="Proteomes" id="UP000198634"/>
    </source>
</evidence>
<feature type="transmembrane region" description="Helical" evidence="1">
    <location>
        <begin position="45"/>
        <end position="78"/>
    </location>
</feature>
<dbReference type="Proteomes" id="UP000198634">
    <property type="component" value="Unassembled WGS sequence"/>
</dbReference>
<dbReference type="AlphaFoldDB" id="A0A1H8ZGR1"/>
<protein>
    <recommendedName>
        <fullName evidence="4">DoxX family protein</fullName>
    </recommendedName>
</protein>
<accession>A0A1H8ZGR1</accession>
<evidence type="ECO:0008006" key="4">
    <source>
        <dbReference type="Google" id="ProtNLM"/>
    </source>
</evidence>
<organism evidence="2 3">
    <name type="scientific">Thalassovita taeanensis</name>
    <dbReference type="NCBI Taxonomy" id="657014"/>
    <lineage>
        <taxon>Bacteria</taxon>
        <taxon>Pseudomonadati</taxon>
        <taxon>Pseudomonadota</taxon>
        <taxon>Alphaproteobacteria</taxon>
        <taxon>Rhodobacterales</taxon>
        <taxon>Roseobacteraceae</taxon>
        <taxon>Thalassovita</taxon>
    </lineage>
</organism>
<keyword evidence="1" id="KW-0812">Transmembrane</keyword>
<sequence length="131" mass="14140">MFSPLPLVQAILRVGLAILLCFHTTIQILPADLVTVKGVSDLPTFTVAVFSVVVLSNILLMFGIWTQAMAFIGTALFAWSSLNQTVDLSASPESLPTMAIAILVCLFLLMFGGGSFSDLRRMINRSPDLHA</sequence>
<reference evidence="2 3" key="1">
    <citation type="submission" date="2016-10" db="EMBL/GenBank/DDBJ databases">
        <authorList>
            <person name="de Groot N.N."/>
        </authorList>
    </citation>
    <scope>NUCLEOTIDE SEQUENCE [LARGE SCALE GENOMIC DNA]</scope>
    <source>
        <strain evidence="2 3">DSM 22007</strain>
    </source>
</reference>
<keyword evidence="3" id="KW-1185">Reference proteome</keyword>
<proteinExistence type="predicted"/>
<dbReference type="EMBL" id="FOEP01000001">
    <property type="protein sequence ID" value="SEP63699.1"/>
    <property type="molecule type" value="Genomic_DNA"/>
</dbReference>
<evidence type="ECO:0000256" key="1">
    <source>
        <dbReference type="SAM" id="Phobius"/>
    </source>
</evidence>